<proteinExistence type="predicted"/>
<protein>
    <submittedName>
        <fullName evidence="3">Low affinity immunoglobulin epsilon Fc receptor</fullName>
    </submittedName>
</protein>
<dbReference type="InterPro" id="IPR016187">
    <property type="entry name" value="CTDL_fold"/>
</dbReference>
<name>A0A226DSK9_FOLCA</name>
<dbReference type="EMBL" id="LNIX01000012">
    <property type="protein sequence ID" value="OXA48060.1"/>
    <property type="molecule type" value="Genomic_DNA"/>
</dbReference>
<organism evidence="3 4">
    <name type="scientific">Folsomia candida</name>
    <name type="common">Springtail</name>
    <dbReference type="NCBI Taxonomy" id="158441"/>
    <lineage>
        <taxon>Eukaryota</taxon>
        <taxon>Metazoa</taxon>
        <taxon>Ecdysozoa</taxon>
        <taxon>Arthropoda</taxon>
        <taxon>Hexapoda</taxon>
        <taxon>Collembola</taxon>
        <taxon>Entomobryomorpha</taxon>
        <taxon>Isotomoidea</taxon>
        <taxon>Isotomidae</taxon>
        <taxon>Proisotominae</taxon>
        <taxon>Folsomia</taxon>
    </lineage>
</organism>
<accession>A0A226DSK9</accession>
<feature type="domain" description="C-type lectin" evidence="2">
    <location>
        <begin position="36"/>
        <end position="157"/>
    </location>
</feature>
<dbReference type="CDD" id="cd00037">
    <property type="entry name" value="CLECT"/>
    <property type="match status" value="1"/>
</dbReference>
<dbReference type="AlphaFoldDB" id="A0A226DSK9"/>
<dbReference type="SMART" id="SM00034">
    <property type="entry name" value="CLECT"/>
    <property type="match status" value="1"/>
</dbReference>
<keyword evidence="3" id="KW-0675">Receptor</keyword>
<gene>
    <name evidence="3" type="ORF">Fcan01_16854</name>
</gene>
<evidence type="ECO:0000313" key="4">
    <source>
        <dbReference type="Proteomes" id="UP000198287"/>
    </source>
</evidence>
<dbReference type="PANTHER" id="PTHR22803">
    <property type="entry name" value="MANNOSE, PHOSPHOLIPASE, LECTIN RECEPTOR RELATED"/>
    <property type="match status" value="1"/>
</dbReference>
<reference evidence="3 4" key="1">
    <citation type="submission" date="2015-12" db="EMBL/GenBank/DDBJ databases">
        <title>The genome of Folsomia candida.</title>
        <authorList>
            <person name="Faddeeva A."/>
            <person name="Derks M.F."/>
            <person name="Anvar Y."/>
            <person name="Smit S."/>
            <person name="Van Straalen N."/>
            <person name="Roelofs D."/>
        </authorList>
    </citation>
    <scope>NUCLEOTIDE SEQUENCE [LARGE SCALE GENOMIC DNA]</scope>
    <source>
        <strain evidence="3 4">VU population</strain>
        <tissue evidence="3">Whole body</tissue>
    </source>
</reference>
<dbReference type="Proteomes" id="UP000198287">
    <property type="component" value="Unassembled WGS sequence"/>
</dbReference>
<dbReference type="OrthoDB" id="6515532at2759"/>
<dbReference type="Gene3D" id="3.10.100.10">
    <property type="entry name" value="Mannose-Binding Protein A, subunit A"/>
    <property type="match status" value="1"/>
</dbReference>
<dbReference type="SUPFAM" id="SSF56436">
    <property type="entry name" value="C-type lectin-like"/>
    <property type="match status" value="1"/>
</dbReference>
<dbReference type="InterPro" id="IPR016186">
    <property type="entry name" value="C-type_lectin-like/link_sf"/>
</dbReference>
<dbReference type="InterPro" id="IPR001304">
    <property type="entry name" value="C-type_lectin-like"/>
</dbReference>
<feature type="chain" id="PRO_5012714197" evidence="1">
    <location>
        <begin position="26"/>
        <end position="281"/>
    </location>
</feature>
<sequence length="281" mass="31395">MSPRQKHVYLLALFTVCHQVGRTAAVSCGDEWTTFEDSKCLRFYDNFETKDVAIQTCASIPSEPTNTARLLSIKSQSEQNFLNTWIFQDLGVLNSVWLDGNRFNGTQFVWADGDAMSFTNWNDGFPTNQTADNLCIDMSPKANLMGQGATEVGKWKDVSFPIGFIYVQLPLHPSPHTVWPSVIWRDVSSSYAGLFFRTEGGTAAAFGTIQAESSNYLGFVGFQYSLNEYSRSILVPSTGWSSISNAGFALLQSDMYEGLNFRNTGSETRPQNMAVRVWMRV</sequence>
<keyword evidence="1" id="KW-0732">Signal</keyword>
<dbReference type="PROSITE" id="PS50041">
    <property type="entry name" value="C_TYPE_LECTIN_2"/>
    <property type="match status" value="1"/>
</dbReference>
<feature type="signal peptide" evidence="1">
    <location>
        <begin position="1"/>
        <end position="25"/>
    </location>
</feature>
<comment type="caution">
    <text evidence="3">The sequence shown here is derived from an EMBL/GenBank/DDBJ whole genome shotgun (WGS) entry which is preliminary data.</text>
</comment>
<evidence type="ECO:0000313" key="3">
    <source>
        <dbReference type="EMBL" id="OXA48060.1"/>
    </source>
</evidence>
<dbReference type="InterPro" id="IPR050111">
    <property type="entry name" value="C-type_lectin/snaclec_domain"/>
</dbReference>
<evidence type="ECO:0000256" key="1">
    <source>
        <dbReference type="SAM" id="SignalP"/>
    </source>
</evidence>
<evidence type="ECO:0000259" key="2">
    <source>
        <dbReference type="PROSITE" id="PS50041"/>
    </source>
</evidence>
<keyword evidence="4" id="KW-1185">Reference proteome</keyword>